<sequence>MVFLLFFVAVVVTVYVAMKISAYADVLSEKTALGGLLIGTLFLAGATSLPEVTTSVSAVMINSPDIAVGNVLGSNLFNLLILASLDLFFRKERALACASRDHRYTVSLGFVLSMLVVLAMTLDLPYTLLGVGLDSLFLCTVYVSGMLLITKFSRHDNTLRHESTRPAVSAQEEVAVALDKEAARQDVPPQDTQALENKNISVQRAWLGFAVSAVLILVFGSLLTVTGDKIAVITGLGASFVGSFLIAASTSLPEAITAYAAFKLRNYNLAIGSILGSNLFNILILVGTDVIYRPGPLLSNVDTVHLLTAAFAGVLSLIVLYSLVRKNENSTVRYVIPSTLIIMVYFITSYLIFTGQ</sequence>
<protein>
    <submittedName>
        <fullName evidence="7">Sodium/calcium exchanger membrane region</fullName>
    </submittedName>
    <submittedName>
        <fullName evidence="8">Sodium:calcium antiporter</fullName>
    </submittedName>
</protein>
<dbReference type="GO" id="GO:0006874">
    <property type="term" value="P:intracellular calcium ion homeostasis"/>
    <property type="evidence" value="ECO:0007669"/>
    <property type="project" value="TreeGrafter"/>
</dbReference>
<dbReference type="GO" id="GO:0005886">
    <property type="term" value="C:plasma membrane"/>
    <property type="evidence" value="ECO:0007669"/>
    <property type="project" value="TreeGrafter"/>
</dbReference>
<evidence type="ECO:0000313" key="7">
    <source>
        <dbReference type="EMBL" id="EGL83075.1"/>
    </source>
</evidence>
<feature type="transmembrane region" description="Helical" evidence="5">
    <location>
        <begin position="230"/>
        <end position="248"/>
    </location>
</feature>
<dbReference type="InterPro" id="IPR004481">
    <property type="entry name" value="K/Na/Ca-exchanger"/>
</dbReference>
<feature type="transmembrane region" description="Helical" evidence="5">
    <location>
        <begin position="101"/>
        <end position="122"/>
    </location>
</feature>
<evidence type="ECO:0000256" key="3">
    <source>
        <dbReference type="ARBA" id="ARBA00022989"/>
    </source>
</evidence>
<dbReference type="KEGG" id="cthu:HUR95_06590"/>
<feature type="transmembrane region" description="Helical" evidence="5">
    <location>
        <begin position="6"/>
        <end position="24"/>
    </location>
</feature>
<dbReference type="PANTHER" id="PTHR10846:SF8">
    <property type="entry name" value="INNER MEMBRANE PROTEIN YRBG"/>
    <property type="match status" value="1"/>
</dbReference>
<evidence type="ECO:0000313" key="9">
    <source>
        <dbReference type="Proteomes" id="UP000010716"/>
    </source>
</evidence>
<reference evidence="8 10" key="2">
    <citation type="journal article" date="2020" name="Extremophiles">
        <title>Genomic analysis of Caldalkalibacillus thermarum TA2.A1 reveals aerobic alkaliphilic metabolism and evolutionary hallmarks linking alkaliphilic bacteria and plant life.</title>
        <authorList>
            <person name="de Jong S.I."/>
            <person name="van den Broek M.A."/>
            <person name="Merkel A.Y."/>
            <person name="de la Torre Cortes P."/>
            <person name="Kalamorz F."/>
            <person name="Cook G.M."/>
            <person name="van Loosdrecht M.C.M."/>
            <person name="McMillan D.G.G."/>
        </authorList>
    </citation>
    <scope>NUCLEOTIDE SEQUENCE [LARGE SCALE GENOMIC DNA]</scope>
    <source>
        <strain evidence="8 10">TA2.A1</strain>
    </source>
</reference>
<keyword evidence="2 5" id="KW-0812">Transmembrane</keyword>
<proteinExistence type="predicted"/>
<evidence type="ECO:0000256" key="2">
    <source>
        <dbReference type="ARBA" id="ARBA00022692"/>
    </source>
</evidence>
<dbReference type="GO" id="GO:0008273">
    <property type="term" value="F:calcium, potassium:sodium antiporter activity"/>
    <property type="evidence" value="ECO:0007669"/>
    <property type="project" value="TreeGrafter"/>
</dbReference>
<evidence type="ECO:0000313" key="8">
    <source>
        <dbReference type="EMBL" id="QZT34911.1"/>
    </source>
</evidence>
<evidence type="ECO:0000256" key="4">
    <source>
        <dbReference type="ARBA" id="ARBA00023136"/>
    </source>
</evidence>
<dbReference type="Gene3D" id="1.20.1420.30">
    <property type="entry name" value="NCX, central ion-binding region"/>
    <property type="match status" value="2"/>
</dbReference>
<feature type="transmembrane region" description="Helical" evidence="5">
    <location>
        <begin position="69"/>
        <end position="89"/>
    </location>
</feature>
<dbReference type="EMBL" id="AFCE01000127">
    <property type="protein sequence ID" value="EGL83075.1"/>
    <property type="molecule type" value="Genomic_DNA"/>
</dbReference>
<name>F5L6G5_CALTT</name>
<organism evidence="7 9">
    <name type="scientific">Caldalkalibacillus thermarum (strain TA2.A1)</name>
    <dbReference type="NCBI Taxonomy" id="986075"/>
    <lineage>
        <taxon>Bacteria</taxon>
        <taxon>Bacillati</taxon>
        <taxon>Bacillota</taxon>
        <taxon>Bacilli</taxon>
        <taxon>Bacillales</taxon>
        <taxon>Bacillaceae</taxon>
        <taxon>Caldalkalibacillus</taxon>
    </lineage>
</organism>
<feature type="domain" description="Sodium/calcium exchanger membrane region" evidence="6">
    <location>
        <begin position="205"/>
        <end position="351"/>
    </location>
</feature>
<feature type="transmembrane region" description="Helical" evidence="5">
    <location>
        <begin position="304"/>
        <end position="324"/>
    </location>
</feature>
<comment type="subcellular location">
    <subcellularLocation>
        <location evidence="1">Membrane</location>
        <topology evidence="1">Multi-pass membrane protein</topology>
    </subcellularLocation>
</comment>
<feature type="transmembrane region" description="Helical" evidence="5">
    <location>
        <begin position="128"/>
        <end position="150"/>
    </location>
</feature>
<dbReference type="PANTHER" id="PTHR10846">
    <property type="entry name" value="SODIUM/POTASSIUM/CALCIUM EXCHANGER"/>
    <property type="match status" value="1"/>
</dbReference>
<accession>F5L6G5</accession>
<dbReference type="GO" id="GO:0005262">
    <property type="term" value="F:calcium channel activity"/>
    <property type="evidence" value="ECO:0007669"/>
    <property type="project" value="TreeGrafter"/>
</dbReference>
<dbReference type="Proteomes" id="UP000825179">
    <property type="component" value="Chromosome"/>
</dbReference>
<evidence type="ECO:0000256" key="5">
    <source>
        <dbReference type="SAM" id="Phobius"/>
    </source>
</evidence>
<dbReference type="AlphaFoldDB" id="F5L6G5"/>
<feature type="transmembrane region" description="Helical" evidence="5">
    <location>
        <begin position="269"/>
        <end position="292"/>
    </location>
</feature>
<feature type="transmembrane region" description="Helical" evidence="5">
    <location>
        <begin position="205"/>
        <end position="224"/>
    </location>
</feature>
<keyword evidence="3 5" id="KW-1133">Transmembrane helix</keyword>
<dbReference type="InterPro" id="IPR044880">
    <property type="entry name" value="NCX_ion-bd_dom_sf"/>
</dbReference>
<reference evidence="8" key="3">
    <citation type="submission" date="2021-08" db="EMBL/GenBank/DDBJ databases">
        <authorList>
            <person name="de Jong S."/>
            <person name="van den Broek M."/>
            <person name="Merkel A."/>
            <person name="de la Torre Cortes P."/>
            <person name="Kalamorz F."/>
            <person name="Cook G."/>
            <person name="van Loosdrecht M."/>
            <person name="McMillan D."/>
        </authorList>
    </citation>
    <scope>NUCLEOTIDE SEQUENCE</scope>
    <source>
        <strain evidence="8">TA2.A1</strain>
    </source>
</reference>
<keyword evidence="4 5" id="KW-0472">Membrane</keyword>
<dbReference type="OrthoDB" id="9794225at2"/>
<dbReference type="eggNOG" id="COG0530">
    <property type="taxonomic scope" value="Bacteria"/>
</dbReference>
<dbReference type="Proteomes" id="UP000010716">
    <property type="component" value="Unassembled WGS sequence"/>
</dbReference>
<feature type="transmembrane region" description="Helical" evidence="5">
    <location>
        <begin position="331"/>
        <end position="353"/>
    </location>
</feature>
<reference evidence="7 9" key="1">
    <citation type="journal article" date="2011" name="J. Bacteriol.">
        <title>Draft genome sequence of the thermoalkaliphilic Caldalkalibacillus thermarum strain TA2.A1.</title>
        <authorList>
            <person name="Kalamorz F."/>
            <person name="Keis S."/>
            <person name="McMillan D.G."/>
            <person name="Olsson K."/>
            <person name="Stanton J.A."/>
            <person name="Stockwell P."/>
            <person name="Black M.A."/>
            <person name="Klingeman D.M."/>
            <person name="Land M.L."/>
            <person name="Han C.S."/>
            <person name="Martin S.L."/>
            <person name="Becher S.A."/>
            <person name="Peddie C.J."/>
            <person name="Morgan H.W."/>
            <person name="Matthies D."/>
            <person name="Preiss L."/>
            <person name="Meier T."/>
            <person name="Brown S.D."/>
            <person name="Cook G.M."/>
        </authorList>
    </citation>
    <scope>NUCLEOTIDE SEQUENCE [LARGE SCALE GENOMIC DNA]</scope>
    <source>
        <strain evidence="7 9">TA2.A1</strain>
    </source>
</reference>
<dbReference type="Pfam" id="PF01699">
    <property type="entry name" value="Na_Ca_ex"/>
    <property type="match status" value="2"/>
</dbReference>
<feature type="domain" description="Sodium/calcium exchanger membrane region" evidence="6">
    <location>
        <begin position="2"/>
        <end position="143"/>
    </location>
</feature>
<dbReference type="InterPro" id="IPR004837">
    <property type="entry name" value="NaCa_Exmemb"/>
</dbReference>
<dbReference type="RefSeq" id="WP_007504340.1">
    <property type="nucleotide sequence ID" value="NZ_AFCE01000127.1"/>
</dbReference>
<evidence type="ECO:0000313" key="10">
    <source>
        <dbReference type="Proteomes" id="UP000825179"/>
    </source>
</evidence>
<keyword evidence="10" id="KW-1185">Reference proteome</keyword>
<dbReference type="EMBL" id="CP082237">
    <property type="protein sequence ID" value="QZT34911.1"/>
    <property type="molecule type" value="Genomic_DNA"/>
</dbReference>
<evidence type="ECO:0000259" key="6">
    <source>
        <dbReference type="Pfam" id="PF01699"/>
    </source>
</evidence>
<evidence type="ECO:0000256" key="1">
    <source>
        <dbReference type="ARBA" id="ARBA00004141"/>
    </source>
</evidence>
<gene>
    <name evidence="7" type="ORF">CathTA2_1415</name>
    <name evidence="8" type="ORF">HUR95_06590</name>
</gene>